<protein>
    <submittedName>
        <fullName evidence="1">Uncharacterized protein</fullName>
    </submittedName>
</protein>
<gene>
    <name evidence="1" type="ORF">BDN72DRAFT_962656</name>
</gene>
<dbReference type="EMBL" id="ML208443">
    <property type="protein sequence ID" value="TFK65253.1"/>
    <property type="molecule type" value="Genomic_DNA"/>
</dbReference>
<evidence type="ECO:0000313" key="1">
    <source>
        <dbReference type="EMBL" id="TFK65253.1"/>
    </source>
</evidence>
<dbReference type="Proteomes" id="UP000308600">
    <property type="component" value="Unassembled WGS sequence"/>
</dbReference>
<sequence length="294" mass="33528">MLKPKVKDLKFMEQLAPFPDLPDDLKQEMFEAAAYLDLTEGLKLSTLSQAVRRWLLPIIFSVISIVEIKGKFQANLIQRRGHYIRHLRISLWSASDVKWLRYTPNVENLVLLGVEGNSPAIIDYITNFKLRRISADISLLAPYLDQATFSGLTHFDIHMDHRTWSSPWYDALIVLPSLTHLAVSGYQDSGVIKAVLTKCPNLVTFVIHSLTSRITSPLRTERDPISEDAYGFAFGTKKLHLCGDPRVVVIMTDSLLKSWKIGARGGDDYWRVAERIVQYRLQSGEENLEREEQS</sequence>
<accession>A0ACD3AH85</accession>
<name>A0ACD3AH85_9AGAR</name>
<proteinExistence type="predicted"/>
<reference evidence="1 2" key="1">
    <citation type="journal article" date="2019" name="Nat. Ecol. Evol.">
        <title>Megaphylogeny resolves global patterns of mushroom evolution.</title>
        <authorList>
            <person name="Varga T."/>
            <person name="Krizsan K."/>
            <person name="Foldi C."/>
            <person name="Dima B."/>
            <person name="Sanchez-Garcia M."/>
            <person name="Sanchez-Ramirez S."/>
            <person name="Szollosi G.J."/>
            <person name="Szarkandi J.G."/>
            <person name="Papp V."/>
            <person name="Albert L."/>
            <person name="Andreopoulos W."/>
            <person name="Angelini C."/>
            <person name="Antonin V."/>
            <person name="Barry K.W."/>
            <person name="Bougher N.L."/>
            <person name="Buchanan P."/>
            <person name="Buyck B."/>
            <person name="Bense V."/>
            <person name="Catcheside P."/>
            <person name="Chovatia M."/>
            <person name="Cooper J."/>
            <person name="Damon W."/>
            <person name="Desjardin D."/>
            <person name="Finy P."/>
            <person name="Geml J."/>
            <person name="Haridas S."/>
            <person name="Hughes K."/>
            <person name="Justo A."/>
            <person name="Karasinski D."/>
            <person name="Kautmanova I."/>
            <person name="Kiss B."/>
            <person name="Kocsube S."/>
            <person name="Kotiranta H."/>
            <person name="LaButti K.M."/>
            <person name="Lechner B.E."/>
            <person name="Liimatainen K."/>
            <person name="Lipzen A."/>
            <person name="Lukacs Z."/>
            <person name="Mihaltcheva S."/>
            <person name="Morgado L.N."/>
            <person name="Niskanen T."/>
            <person name="Noordeloos M.E."/>
            <person name="Ohm R.A."/>
            <person name="Ortiz-Santana B."/>
            <person name="Ovrebo C."/>
            <person name="Racz N."/>
            <person name="Riley R."/>
            <person name="Savchenko A."/>
            <person name="Shiryaev A."/>
            <person name="Soop K."/>
            <person name="Spirin V."/>
            <person name="Szebenyi C."/>
            <person name="Tomsovsky M."/>
            <person name="Tulloss R.E."/>
            <person name="Uehling J."/>
            <person name="Grigoriev I.V."/>
            <person name="Vagvolgyi C."/>
            <person name="Papp T."/>
            <person name="Martin F.M."/>
            <person name="Miettinen O."/>
            <person name="Hibbett D.S."/>
            <person name="Nagy L.G."/>
        </authorList>
    </citation>
    <scope>NUCLEOTIDE SEQUENCE [LARGE SCALE GENOMIC DNA]</scope>
    <source>
        <strain evidence="1 2">NL-1719</strain>
    </source>
</reference>
<organism evidence="1 2">
    <name type="scientific">Pluteus cervinus</name>
    <dbReference type="NCBI Taxonomy" id="181527"/>
    <lineage>
        <taxon>Eukaryota</taxon>
        <taxon>Fungi</taxon>
        <taxon>Dikarya</taxon>
        <taxon>Basidiomycota</taxon>
        <taxon>Agaricomycotina</taxon>
        <taxon>Agaricomycetes</taxon>
        <taxon>Agaricomycetidae</taxon>
        <taxon>Agaricales</taxon>
        <taxon>Pluteineae</taxon>
        <taxon>Pluteaceae</taxon>
        <taxon>Pluteus</taxon>
    </lineage>
</organism>
<evidence type="ECO:0000313" key="2">
    <source>
        <dbReference type="Proteomes" id="UP000308600"/>
    </source>
</evidence>
<keyword evidence="2" id="KW-1185">Reference proteome</keyword>